<protein>
    <submittedName>
        <fullName evidence="2">GILT-like protein F37H8.5</fullName>
    </submittedName>
</protein>
<dbReference type="OrthoDB" id="10483286at2759"/>
<feature type="compositionally biased region" description="Polar residues" evidence="1">
    <location>
        <begin position="212"/>
        <end position="223"/>
    </location>
</feature>
<comment type="caution">
    <text evidence="2">The sequence shown here is derived from an EMBL/GenBank/DDBJ whole genome shotgun (WGS) entry which is preliminary data.</text>
</comment>
<sequence>MAEITENVKPHPHYFVPWILINDLSTAQLQIYQNGLFNFLCDWHRGSVPKGCAEFTNLFKQRKNMQNRRGSVRSRCSSTICQTFARRANESGLYDVGSSWPTEYRVVQKTVVGMHSVDSSEQRVNIEQDEITVREIDGYSNDNEARVGGPGGWLVRTANEQLAHSGSFDLAMVVWRARPSGGFFIPPHRVSLTPPGAARRRDSDLADGMRVLSSSYPRLSATSPGPGHTD</sequence>
<evidence type="ECO:0000256" key="1">
    <source>
        <dbReference type="SAM" id="MobiDB-lite"/>
    </source>
</evidence>
<reference evidence="2 3" key="1">
    <citation type="submission" date="2015-05" db="EMBL/GenBank/DDBJ databases">
        <title>Evolution of Trichinella species and genotypes.</title>
        <authorList>
            <person name="Korhonen P.K."/>
            <person name="Edoardo P."/>
            <person name="Giuseppe L.R."/>
            <person name="Gasser R.B."/>
        </authorList>
    </citation>
    <scope>NUCLEOTIDE SEQUENCE [LARGE SCALE GENOMIC DNA]</scope>
    <source>
        <strain evidence="2">ISS10</strain>
    </source>
</reference>
<keyword evidence="3" id="KW-1185">Reference proteome</keyword>
<name>A0A0V1KL43_9BILA</name>
<dbReference type="EMBL" id="JYDW01000669">
    <property type="protein sequence ID" value="KRZ47589.1"/>
    <property type="molecule type" value="Genomic_DNA"/>
</dbReference>
<evidence type="ECO:0000313" key="3">
    <source>
        <dbReference type="Proteomes" id="UP000054721"/>
    </source>
</evidence>
<accession>A0A0V1KL43</accession>
<dbReference type="Proteomes" id="UP000054721">
    <property type="component" value="Unassembled WGS sequence"/>
</dbReference>
<feature type="region of interest" description="Disordered" evidence="1">
    <location>
        <begin position="211"/>
        <end position="230"/>
    </location>
</feature>
<proteinExistence type="predicted"/>
<evidence type="ECO:0000313" key="2">
    <source>
        <dbReference type="EMBL" id="KRZ47589.1"/>
    </source>
</evidence>
<dbReference type="AlphaFoldDB" id="A0A0V1KL43"/>
<gene>
    <name evidence="2" type="primary">F37H8.5</name>
    <name evidence="2" type="ORF">T02_1339</name>
</gene>
<dbReference type="STRING" id="6335.A0A0V1KL43"/>
<organism evidence="2 3">
    <name type="scientific">Trichinella nativa</name>
    <dbReference type="NCBI Taxonomy" id="6335"/>
    <lineage>
        <taxon>Eukaryota</taxon>
        <taxon>Metazoa</taxon>
        <taxon>Ecdysozoa</taxon>
        <taxon>Nematoda</taxon>
        <taxon>Enoplea</taxon>
        <taxon>Dorylaimia</taxon>
        <taxon>Trichinellida</taxon>
        <taxon>Trichinellidae</taxon>
        <taxon>Trichinella</taxon>
    </lineage>
</organism>